<organism evidence="3 4">
    <name type="scientific">Nelumbo nucifera</name>
    <name type="common">Sacred lotus</name>
    <dbReference type="NCBI Taxonomy" id="4432"/>
    <lineage>
        <taxon>Eukaryota</taxon>
        <taxon>Viridiplantae</taxon>
        <taxon>Streptophyta</taxon>
        <taxon>Embryophyta</taxon>
        <taxon>Tracheophyta</taxon>
        <taxon>Spermatophyta</taxon>
        <taxon>Magnoliopsida</taxon>
        <taxon>Proteales</taxon>
        <taxon>Nelumbonaceae</taxon>
        <taxon>Nelumbo</taxon>
    </lineage>
</organism>
<dbReference type="AlphaFoldDB" id="A0A1U8A186"/>
<evidence type="ECO:0000313" key="4">
    <source>
        <dbReference type="RefSeq" id="XP_010255367.1"/>
    </source>
</evidence>
<dbReference type="OrthoDB" id="21270at2759"/>
<evidence type="ECO:0000259" key="2">
    <source>
        <dbReference type="Pfam" id="PF10157"/>
    </source>
</evidence>
<dbReference type="GeneID" id="104596058"/>
<protein>
    <submittedName>
        <fullName evidence="4">Uncharacterized protein LOC104596058 isoform X1</fullName>
    </submittedName>
</protein>
<evidence type="ECO:0000256" key="1">
    <source>
        <dbReference type="SAM" id="MobiDB-lite"/>
    </source>
</evidence>
<dbReference type="InterPro" id="IPR046465">
    <property type="entry name" value="BORCS6_C"/>
</dbReference>
<dbReference type="PANTHER" id="PTHR39708:SF2">
    <property type="entry name" value="BLOC-1-RELATED COMPLEX SUBUNIT 6 C-TERMINAL HELIX DOMAIN-CONTAINING PROTEIN"/>
    <property type="match status" value="1"/>
</dbReference>
<gene>
    <name evidence="4" type="primary">LOC104596058</name>
</gene>
<sequence>MERGTNTASTTMDNPIADPDRDSIPMPIQNNPDSHESRFEPKPLLDQNELLKAIEIVEKDSLAIAESFTSLFSSLRLALSQATNNSIDHMQCFSDVVGRLQESALDAATRGNRYINSCLRLNEEMKGIENLAVQLKILRSNVDALDSAVNRLI</sequence>
<evidence type="ECO:0000313" key="3">
    <source>
        <dbReference type="Proteomes" id="UP000189703"/>
    </source>
</evidence>
<dbReference type="Pfam" id="PF10157">
    <property type="entry name" value="BORCS6"/>
    <property type="match status" value="1"/>
</dbReference>
<feature type="domain" description="BLOC-1-related complex subunit 6 C-terminal helix" evidence="2">
    <location>
        <begin position="52"/>
        <end position="146"/>
    </location>
</feature>
<dbReference type="InParanoid" id="A0A1U8A186"/>
<reference evidence="4" key="1">
    <citation type="submission" date="2025-08" db="UniProtKB">
        <authorList>
            <consortium name="RefSeq"/>
        </authorList>
    </citation>
    <scope>IDENTIFICATION</scope>
</reference>
<feature type="compositionally biased region" description="Polar residues" evidence="1">
    <location>
        <begin position="1"/>
        <end position="13"/>
    </location>
</feature>
<keyword evidence="3" id="KW-1185">Reference proteome</keyword>
<name>A0A1U8A186_NELNU</name>
<feature type="region of interest" description="Disordered" evidence="1">
    <location>
        <begin position="1"/>
        <end position="40"/>
    </location>
</feature>
<dbReference type="Proteomes" id="UP000189703">
    <property type="component" value="Unplaced"/>
</dbReference>
<dbReference type="OMA" id="NQEMKGM"/>
<proteinExistence type="predicted"/>
<accession>A0A1U8A186</accession>
<dbReference type="PANTHER" id="PTHR39708">
    <property type="entry name" value="OS07G0483400 PROTEIN"/>
    <property type="match status" value="1"/>
</dbReference>
<dbReference type="eggNOG" id="ENOG502S02Q">
    <property type="taxonomic scope" value="Eukaryota"/>
</dbReference>
<dbReference type="KEGG" id="nnu:104596058"/>
<dbReference type="RefSeq" id="XP_010255367.1">
    <property type="nucleotide sequence ID" value="XM_010257065.2"/>
</dbReference>